<dbReference type="GO" id="GO:0032259">
    <property type="term" value="P:methylation"/>
    <property type="evidence" value="ECO:0007669"/>
    <property type="project" value="UniProtKB-KW"/>
</dbReference>
<feature type="domain" description="O-methyltransferase dimerisation" evidence="5">
    <location>
        <begin position="12"/>
        <end position="86"/>
    </location>
</feature>
<feature type="domain" description="O-methyltransferase C-terminal" evidence="4">
    <location>
        <begin position="129"/>
        <end position="321"/>
    </location>
</feature>
<accession>A0ABW8A4D5</accession>
<dbReference type="EMBL" id="JBITMB010000004">
    <property type="protein sequence ID" value="MFI7441614.1"/>
    <property type="molecule type" value="Genomic_DNA"/>
</dbReference>
<comment type="caution">
    <text evidence="6">The sequence shown here is derived from an EMBL/GenBank/DDBJ whole genome shotgun (WGS) entry which is preliminary data.</text>
</comment>
<dbReference type="SUPFAM" id="SSF53335">
    <property type="entry name" value="S-adenosyl-L-methionine-dependent methyltransferases"/>
    <property type="match status" value="1"/>
</dbReference>
<organism evidence="6 7">
    <name type="scientific">Nonomuraea indica</name>
    <dbReference type="NCBI Taxonomy" id="1581193"/>
    <lineage>
        <taxon>Bacteria</taxon>
        <taxon>Bacillati</taxon>
        <taxon>Actinomycetota</taxon>
        <taxon>Actinomycetes</taxon>
        <taxon>Streptosporangiales</taxon>
        <taxon>Streptosporangiaceae</taxon>
        <taxon>Nonomuraea</taxon>
    </lineage>
</organism>
<dbReference type="InterPro" id="IPR036390">
    <property type="entry name" value="WH_DNA-bd_sf"/>
</dbReference>
<evidence type="ECO:0000256" key="2">
    <source>
        <dbReference type="ARBA" id="ARBA00022679"/>
    </source>
</evidence>
<evidence type="ECO:0000313" key="6">
    <source>
        <dbReference type="EMBL" id="MFI7441614.1"/>
    </source>
</evidence>
<keyword evidence="1 6" id="KW-0489">Methyltransferase</keyword>
<dbReference type="Pfam" id="PF08100">
    <property type="entry name" value="Dimerisation"/>
    <property type="match status" value="1"/>
</dbReference>
<dbReference type="Gene3D" id="1.10.10.10">
    <property type="entry name" value="Winged helix-like DNA-binding domain superfamily/Winged helix DNA-binding domain"/>
    <property type="match status" value="1"/>
</dbReference>
<evidence type="ECO:0000259" key="5">
    <source>
        <dbReference type="Pfam" id="PF08100"/>
    </source>
</evidence>
<evidence type="ECO:0000256" key="3">
    <source>
        <dbReference type="ARBA" id="ARBA00022691"/>
    </source>
</evidence>
<dbReference type="Proteomes" id="UP001612928">
    <property type="component" value="Unassembled WGS sequence"/>
</dbReference>
<name>A0ABW8A4D5_9ACTN</name>
<dbReference type="PANTHER" id="PTHR43712">
    <property type="entry name" value="PUTATIVE (AFU_ORTHOLOGUE AFUA_4G14580)-RELATED"/>
    <property type="match status" value="1"/>
</dbReference>
<dbReference type="Pfam" id="PF00891">
    <property type="entry name" value="Methyltransf_2"/>
    <property type="match status" value="1"/>
</dbReference>
<keyword evidence="7" id="KW-1185">Reference proteome</keyword>
<keyword evidence="3" id="KW-0949">S-adenosyl-L-methionine</keyword>
<dbReference type="InterPro" id="IPR016461">
    <property type="entry name" value="COMT-like"/>
</dbReference>
<reference evidence="6 7" key="1">
    <citation type="submission" date="2024-10" db="EMBL/GenBank/DDBJ databases">
        <title>The Natural Products Discovery Center: Release of the First 8490 Sequenced Strains for Exploring Actinobacteria Biosynthetic Diversity.</title>
        <authorList>
            <person name="Kalkreuter E."/>
            <person name="Kautsar S.A."/>
            <person name="Yang D."/>
            <person name="Bader C.D."/>
            <person name="Teijaro C.N."/>
            <person name="Fluegel L."/>
            <person name="Davis C.M."/>
            <person name="Simpson J.R."/>
            <person name="Lauterbach L."/>
            <person name="Steele A.D."/>
            <person name="Gui C."/>
            <person name="Meng S."/>
            <person name="Li G."/>
            <person name="Viehrig K."/>
            <person name="Ye F."/>
            <person name="Su P."/>
            <person name="Kiefer A.F."/>
            <person name="Nichols A."/>
            <person name="Cepeda A.J."/>
            <person name="Yan W."/>
            <person name="Fan B."/>
            <person name="Jiang Y."/>
            <person name="Adhikari A."/>
            <person name="Zheng C.-J."/>
            <person name="Schuster L."/>
            <person name="Cowan T.M."/>
            <person name="Smanski M.J."/>
            <person name="Chevrette M.G."/>
            <person name="De Carvalho L.P.S."/>
            <person name="Shen B."/>
        </authorList>
    </citation>
    <scope>NUCLEOTIDE SEQUENCE [LARGE SCALE GENOMIC DNA]</scope>
    <source>
        <strain evidence="6 7">NPDC049503</strain>
    </source>
</reference>
<dbReference type="InterPro" id="IPR001077">
    <property type="entry name" value="COMT_C"/>
</dbReference>
<protein>
    <submittedName>
        <fullName evidence="6">Methyltransferase</fullName>
    </submittedName>
</protein>
<dbReference type="InterPro" id="IPR012967">
    <property type="entry name" value="COMT_dimerisation"/>
</dbReference>
<dbReference type="SUPFAM" id="SSF46785">
    <property type="entry name" value="Winged helix' DNA-binding domain"/>
    <property type="match status" value="1"/>
</dbReference>
<evidence type="ECO:0000256" key="1">
    <source>
        <dbReference type="ARBA" id="ARBA00022603"/>
    </source>
</evidence>
<dbReference type="InterPro" id="IPR029063">
    <property type="entry name" value="SAM-dependent_MTases_sf"/>
</dbReference>
<dbReference type="PROSITE" id="PS51683">
    <property type="entry name" value="SAM_OMT_II"/>
    <property type="match status" value="1"/>
</dbReference>
<dbReference type="RefSeq" id="WP_397021544.1">
    <property type="nucleotide sequence ID" value="NZ_JBITMB010000004.1"/>
</dbReference>
<evidence type="ECO:0000313" key="7">
    <source>
        <dbReference type="Proteomes" id="UP001612928"/>
    </source>
</evidence>
<dbReference type="PIRSF" id="PIRSF005739">
    <property type="entry name" value="O-mtase"/>
    <property type="match status" value="1"/>
</dbReference>
<dbReference type="Gene3D" id="3.40.50.150">
    <property type="entry name" value="Vaccinia Virus protein VP39"/>
    <property type="match status" value="1"/>
</dbReference>
<evidence type="ECO:0000259" key="4">
    <source>
        <dbReference type="Pfam" id="PF00891"/>
    </source>
</evidence>
<proteinExistence type="predicted"/>
<keyword evidence="2" id="KW-0808">Transferase</keyword>
<sequence>MSVPDSALPIIRTATGFFQAQALFAGIELGLFARLSREPADAAQIQREFGLHPALTHDYLDALVAMDLLARDGSTYRAAPLAAAHLDPAAPEYIGGFLAFNQRRLYPAWGTLSAFLRSGENLAQKFSDKGDFTAELYADPRRARAFTEAMDGYAVLLARPLAEKYRWDEVKSFADLGGCRGMLTMRLAAAHPHLRGVTFDLPPLEPFFDELAGELGGGTDLRDRVAYQAGSFFTDPLPDTQVYIFGHVLHDWSDERRRELVGRAFDHLPPGGALLVYDSMIDDERREGVFNLLMSLNMAMISGSSEYTVAEGTGWLTEAGFTVEAPVALNEITTLLVANKPL</sequence>
<gene>
    <name evidence="6" type="ORF">ACIBP5_16785</name>
</gene>
<dbReference type="GO" id="GO:0008168">
    <property type="term" value="F:methyltransferase activity"/>
    <property type="evidence" value="ECO:0007669"/>
    <property type="project" value="UniProtKB-KW"/>
</dbReference>
<dbReference type="PANTHER" id="PTHR43712:SF2">
    <property type="entry name" value="O-METHYLTRANSFERASE CICE"/>
    <property type="match status" value="1"/>
</dbReference>
<dbReference type="InterPro" id="IPR036388">
    <property type="entry name" value="WH-like_DNA-bd_sf"/>
</dbReference>